<proteinExistence type="predicted"/>
<protein>
    <submittedName>
        <fullName evidence="2">Uncharacterized protein</fullName>
    </submittedName>
</protein>
<dbReference type="EMBL" id="JAVHJL010000006">
    <property type="protein sequence ID" value="KAK6501835.1"/>
    <property type="molecule type" value="Genomic_DNA"/>
</dbReference>
<sequence>MTRFFYGTLPRRIGLHRTFPVLVAAFVLPSDRRRERSPVFFSSLKSLAGFSSLFLPQVPIPDTSKLKDRLLGTLPSWTVESAVSKFVKRPDADIIVGISMQMQSLTAFVMYYPKGAEILADSRTLSSGVEEYQVRMPTLRMIDDWDTAQDGERRNATISVMKYSSEFPHMPIGPGLQTGGTYKLWDPEREDFRIHFTDFFPTQDTTLERLRPPAFSLTEKQIMTDYARGIRQHIEEFITREIVDEAMIVNDAPIIKYMVSYPDCMDSIETAPGVTIKRNFVSALKDAGFPLSDSDIPPVRSESPQEGGAERFEESVLEDLPTSSSMVEFLSAGFASLVNLAAPLNRKPQVLGLPQERLFIAVIDDEEYITARRCFLTPNSRFGVLQQQVCSVTRSPMFKSLPESMLDVVANILHDMQMFEELDEESIQTISKYGIKHWPESANWNDLIDVLSRKMDKESIILKATSETSWGLEAGIDHPPRETPISTFEFGNAVKNELFNPAIAVFGEIHGASPEIKDAVLIDTGRGETEAYATIYRGIYTLKDEFRDEEGYGGPDDLLVIGPDLAKLLDMAVKAGKVNGEEIDEDAREFINNVSKSHDQLDRARYDCMRVTVAKPEMQSLFQVFGLADASGLELSRIFLDAHRK</sequence>
<keyword evidence="3" id="KW-1185">Reference proteome</keyword>
<comment type="caution">
    <text evidence="2">The sequence shown here is derived from an EMBL/GenBank/DDBJ whole genome shotgun (WGS) entry which is preliminary data.</text>
</comment>
<dbReference type="AlphaFoldDB" id="A0AAV9W6E0"/>
<evidence type="ECO:0000313" key="3">
    <source>
        <dbReference type="Proteomes" id="UP001370758"/>
    </source>
</evidence>
<evidence type="ECO:0000256" key="1">
    <source>
        <dbReference type="SAM" id="MobiDB-lite"/>
    </source>
</evidence>
<reference evidence="2 3" key="1">
    <citation type="submission" date="2023-08" db="EMBL/GenBank/DDBJ databases">
        <authorList>
            <person name="Palmer J.M."/>
        </authorList>
    </citation>
    <scope>NUCLEOTIDE SEQUENCE [LARGE SCALE GENOMIC DNA]</scope>
    <source>
        <strain evidence="2 3">TWF481</strain>
    </source>
</reference>
<gene>
    <name evidence="2" type="ORF">TWF481_009657</name>
</gene>
<accession>A0AAV9W6E0</accession>
<dbReference type="Proteomes" id="UP001370758">
    <property type="component" value="Unassembled WGS sequence"/>
</dbReference>
<evidence type="ECO:0000313" key="2">
    <source>
        <dbReference type="EMBL" id="KAK6501835.1"/>
    </source>
</evidence>
<organism evidence="2 3">
    <name type="scientific">Arthrobotrys musiformis</name>
    <dbReference type="NCBI Taxonomy" id="47236"/>
    <lineage>
        <taxon>Eukaryota</taxon>
        <taxon>Fungi</taxon>
        <taxon>Dikarya</taxon>
        <taxon>Ascomycota</taxon>
        <taxon>Pezizomycotina</taxon>
        <taxon>Orbiliomycetes</taxon>
        <taxon>Orbiliales</taxon>
        <taxon>Orbiliaceae</taxon>
        <taxon>Arthrobotrys</taxon>
    </lineage>
</organism>
<name>A0AAV9W6E0_9PEZI</name>
<feature type="region of interest" description="Disordered" evidence="1">
    <location>
        <begin position="292"/>
        <end position="311"/>
    </location>
</feature>